<dbReference type="Pfam" id="PF13563">
    <property type="entry name" value="2_5_RNA_ligase2"/>
    <property type="match status" value="1"/>
</dbReference>
<evidence type="ECO:0000313" key="1">
    <source>
        <dbReference type="EMBL" id="TFD00620.1"/>
    </source>
</evidence>
<organism evidence="1 2">
    <name type="scientific">Cryobacterium sandaracinum</name>
    <dbReference type="NCBI Taxonomy" id="1259247"/>
    <lineage>
        <taxon>Bacteria</taxon>
        <taxon>Bacillati</taxon>
        <taxon>Actinomycetota</taxon>
        <taxon>Actinomycetes</taxon>
        <taxon>Micrococcales</taxon>
        <taxon>Microbacteriaceae</taxon>
        <taxon>Cryobacterium</taxon>
    </lineage>
</organism>
<evidence type="ECO:0008006" key="3">
    <source>
        <dbReference type="Google" id="ProtNLM"/>
    </source>
</evidence>
<comment type="caution">
    <text evidence="1">The sequence shown here is derived from an EMBL/GenBank/DDBJ whole genome shotgun (WGS) entry which is preliminary data.</text>
</comment>
<name>A0ABY2J711_9MICO</name>
<dbReference type="Gene3D" id="3.90.1140.10">
    <property type="entry name" value="Cyclic phosphodiesterase"/>
    <property type="match status" value="1"/>
</dbReference>
<accession>A0ABY2J711</accession>
<reference evidence="1 2" key="1">
    <citation type="submission" date="2019-03" db="EMBL/GenBank/DDBJ databases">
        <title>Genomics of glacier-inhabiting Cryobacterium strains.</title>
        <authorList>
            <person name="Liu Q."/>
            <person name="Xin Y.-H."/>
        </authorList>
    </citation>
    <scope>NUCLEOTIDE SEQUENCE [LARGE SCALE GENOMIC DNA]</scope>
    <source>
        <strain evidence="1 2">TMT2-16</strain>
    </source>
</reference>
<sequence>MSRLVVVLPLTALSTGDSFPVSEWPLHITVLPPFHTDVAASVIADVISGVVAATASGRTALTAVAGADALFGRREDVPVTLVGDDPRLTRLHRALIEAVRPLASIPDEPAFTGPGFRAHITIKNGARVHEGQRLALTQIALVDMAPRSAASGRTVLATFPLPTAV</sequence>
<keyword evidence="2" id="KW-1185">Reference proteome</keyword>
<gene>
    <name evidence="1" type="ORF">E3T25_13180</name>
</gene>
<proteinExistence type="predicted"/>
<protein>
    <recommendedName>
        <fullName evidence="3">2'-5' RNA ligase family protein</fullName>
    </recommendedName>
</protein>
<dbReference type="Proteomes" id="UP000297851">
    <property type="component" value="Unassembled WGS sequence"/>
</dbReference>
<dbReference type="EMBL" id="SOGO01000035">
    <property type="protein sequence ID" value="TFD00620.1"/>
    <property type="molecule type" value="Genomic_DNA"/>
</dbReference>
<dbReference type="RefSeq" id="WP_134374720.1">
    <property type="nucleotide sequence ID" value="NZ_SOGO01000035.1"/>
</dbReference>
<evidence type="ECO:0000313" key="2">
    <source>
        <dbReference type="Proteomes" id="UP000297851"/>
    </source>
</evidence>
<dbReference type="InterPro" id="IPR009097">
    <property type="entry name" value="Cyclic_Pdiesterase"/>
</dbReference>
<dbReference type="SUPFAM" id="SSF55144">
    <property type="entry name" value="LigT-like"/>
    <property type="match status" value="1"/>
</dbReference>